<evidence type="ECO:0000256" key="5">
    <source>
        <dbReference type="ARBA" id="ARBA00022741"/>
    </source>
</evidence>
<dbReference type="GO" id="GO:0005524">
    <property type="term" value="F:ATP binding"/>
    <property type="evidence" value="ECO:0007669"/>
    <property type="project" value="UniProtKB-UniRule"/>
</dbReference>
<feature type="domain" description="Protein kinase" evidence="12">
    <location>
        <begin position="633"/>
        <end position="901"/>
    </location>
</feature>
<accession>D3BJM0</accession>
<evidence type="ECO:0000256" key="8">
    <source>
        <dbReference type="ARBA" id="ARBA00047899"/>
    </source>
</evidence>
<dbReference type="EMBL" id="ADBJ01000038">
    <property type="protein sequence ID" value="EFA78100.1"/>
    <property type="molecule type" value="Genomic_DNA"/>
</dbReference>
<comment type="catalytic activity">
    <reaction evidence="8">
        <text>L-threonyl-[protein] + ATP = O-phospho-L-threonyl-[protein] + ADP + H(+)</text>
        <dbReference type="Rhea" id="RHEA:46608"/>
        <dbReference type="Rhea" id="RHEA-COMP:11060"/>
        <dbReference type="Rhea" id="RHEA-COMP:11605"/>
        <dbReference type="ChEBI" id="CHEBI:15378"/>
        <dbReference type="ChEBI" id="CHEBI:30013"/>
        <dbReference type="ChEBI" id="CHEBI:30616"/>
        <dbReference type="ChEBI" id="CHEBI:61977"/>
        <dbReference type="ChEBI" id="CHEBI:456216"/>
        <dbReference type="EC" id="2.7.11.1"/>
    </reaction>
</comment>
<evidence type="ECO:0000256" key="3">
    <source>
        <dbReference type="ARBA" id="ARBA00022527"/>
    </source>
</evidence>
<feature type="compositionally biased region" description="Polar residues" evidence="11">
    <location>
        <begin position="233"/>
        <end position="244"/>
    </location>
</feature>
<feature type="compositionally biased region" description="Pro residues" evidence="11">
    <location>
        <begin position="528"/>
        <end position="542"/>
    </location>
</feature>
<dbReference type="InterPro" id="IPR017441">
    <property type="entry name" value="Protein_kinase_ATP_BS"/>
</dbReference>
<feature type="compositionally biased region" description="Low complexity" evidence="11">
    <location>
        <begin position="547"/>
        <end position="575"/>
    </location>
</feature>
<dbReference type="Pfam" id="PF00069">
    <property type="entry name" value="Pkinase"/>
    <property type="match status" value="1"/>
</dbReference>
<comment type="catalytic activity">
    <reaction evidence="9">
        <text>L-seryl-[protein] + ATP = O-phospho-L-seryl-[protein] + ADP + H(+)</text>
        <dbReference type="Rhea" id="RHEA:17989"/>
        <dbReference type="Rhea" id="RHEA-COMP:9863"/>
        <dbReference type="Rhea" id="RHEA-COMP:11604"/>
        <dbReference type="ChEBI" id="CHEBI:15378"/>
        <dbReference type="ChEBI" id="CHEBI:29999"/>
        <dbReference type="ChEBI" id="CHEBI:30616"/>
        <dbReference type="ChEBI" id="CHEBI:83421"/>
        <dbReference type="ChEBI" id="CHEBI:456216"/>
        <dbReference type="EC" id="2.7.11.1"/>
    </reaction>
</comment>
<dbReference type="GeneID" id="31364226"/>
<keyword evidence="6" id="KW-0418">Kinase</keyword>
<dbReference type="FunFam" id="3.30.200.20:FF:000315">
    <property type="entry name" value="Calcium-dependent protein kinase 3"/>
    <property type="match status" value="1"/>
</dbReference>
<feature type="compositionally biased region" description="Low complexity" evidence="11">
    <location>
        <begin position="331"/>
        <end position="343"/>
    </location>
</feature>
<dbReference type="SUPFAM" id="SSF56112">
    <property type="entry name" value="Protein kinase-like (PK-like)"/>
    <property type="match status" value="1"/>
</dbReference>
<keyword evidence="14" id="KW-1185">Reference proteome</keyword>
<dbReference type="EC" id="2.7.11.1" evidence="2"/>
<proteinExistence type="inferred from homology"/>
<evidence type="ECO:0000313" key="14">
    <source>
        <dbReference type="Proteomes" id="UP000001396"/>
    </source>
</evidence>
<dbReference type="STRING" id="670386.D3BJM0"/>
<feature type="compositionally biased region" description="Low complexity" evidence="11">
    <location>
        <begin position="512"/>
        <end position="527"/>
    </location>
</feature>
<feature type="region of interest" description="Disordered" evidence="11">
    <location>
        <begin position="456"/>
        <end position="478"/>
    </location>
</feature>
<evidence type="ECO:0000256" key="11">
    <source>
        <dbReference type="SAM" id="MobiDB-lite"/>
    </source>
</evidence>
<dbReference type="FunFam" id="1.10.510.10:FF:000571">
    <property type="entry name" value="Maternal embryonic leucine zipper kinase"/>
    <property type="match status" value="1"/>
</dbReference>
<evidence type="ECO:0000256" key="1">
    <source>
        <dbReference type="ARBA" id="ARBA00005354"/>
    </source>
</evidence>
<dbReference type="PROSITE" id="PS00108">
    <property type="entry name" value="PROTEIN_KINASE_ST"/>
    <property type="match status" value="1"/>
</dbReference>
<sequence>MGVQGSKDDASVYVNGANRHNDVLTDKESRKYKRYTIHHKRNNNNENDILDISNMIDVSLIENHLNNINNNNNNKNYDNNTTFDTSTTTTTTTTTSNTNTNKTHINNLSISSPNNINYNNINNNNNICKQQPSICINNNSINNNNNNSNLNQSTGGVKSKFLQRKHKAKTISLSNSHINNNSNNISNSNSSSASSLGGLNNNNTNSSNSSIGSSSTGSRSNNTSSNSFGNLSQTPNTTATSHSSLVSTIDNNDSLLSLSSGVGSSFASLDEVESLPQQHQQPIFSRTRSKSLNLHQQRSYLAVGGNHQQQIASSSKSSSNSSPKEDRHSITNNNNTANTNNDNKIQGRKSRSSNALLRTLQRKVKKDKSEEYKEKKEKEKEEKQREKEEKQREKKEKEREKERRERKGEGKRKRIKINFNQTIKFLVPELSDNHQNNKSFENIVSIEENNESFSQLLEEEEEETVVAGNKSKSHSNSRPFYDDLYCDNFKLNNPLSPSFDSIQEVSEEDYYASSQAAGPTSPSSASSQPPPLPRRKPPPLPPKNFRSSNTTPNTSSSNLNQYITTNATTTANNNNSMDTPGLMLSPLSLGQRSPMLSRRQSNLYPPSEPSMPSPCSSQRNSVEIHKLEDIFNYTLLDKIGSGTFSDVHLCRHKETDKQYAIKIIDKSLVQMIASHTDLDISTEVNILSTLSHPHVIKLVEHFESEMNYYIVMEYLSGGELLYQLEETHNNPENKSGVANYTEQSAREIIKQIIHAVAFLHKNNIVHRDLKPENILFNGKSEFATLKIIDFGLASYYKAPLADICGTPDFQAPEMIKRQGYSYPVDIWATGVILYILLCGHPPFQGKNSMAIMSLIMKGEIKFDKPEWENVSDSAKDLISKMLDSDPSKRLTAEQVLQHEWMLIQSRPEDSPRLSGSFHKQLRRYNSQRFFKATGDTLLKSQRFGIYSPELIKRRSIQL</sequence>
<feature type="region of interest" description="Disordered" evidence="11">
    <location>
        <begin position="164"/>
        <end position="244"/>
    </location>
</feature>
<evidence type="ECO:0000259" key="12">
    <source>
        <dbReference type="PROSITE" id="PS50011"/>
    </source>
</evidence>
<organism evidence="13 14">
    <name type="scientific">Heterostelium pallidum (strain ATCC 26659 / Pp 5 / PN500)</name>
    <name type="common">Cellular slime mold</name>
    <name type="synonym">Polysphondylium pallidum</name>
    <dbReference type="NCBI Taxonomy" id="670386"/>
    <lineage>
        <taxon>Eukaryota</taxon>
        <taxon>Amoebozoa</taxon>
        <taxon>Evosea</taxon>
        <taxon>Eumycetozoa</taxon>
        <taxon>Dictyostelia</taxon>
        <taxon>Acytosteliales</taxon>
        <taxon>Acytosteliaceae</taxon>
        <taxon>Heterostelium</taxon>
    </lineage>
</organism>
<dbReference type="CDD" id="cd05117">
    <property type="entry name" value="STKc_CAMK"/>
    <property type="match status" value="1"/>
</dbReference>
<dbReference type="Proteomes" id="UP000001396">
    <property type="component" value="Unassembled WGS sequence"/>
</dbReference>
<dbReference type="InterPro" id="IPR008271">
    <property type="entry name" value="Ser/Thr_kinase_AS"/>
</dbReference>
<keyword evidence="7 10" id="KW-0067">ATP-binding</keyword>
<feature type="compositionally biased region" description="Low complexity" evidence="11">
    <location>
        <begin position="170"/>
        <end position="232"/>
    </location>
</feature>
<evidence type="ECO:0000256" key="7">
    <source>
        <dbReference type="ARBA" id="ARBA00022840"/>
    </source>
</evidence>
<keyword evidence="3" id="KW-0723">Serine/threonine-protein kinase</keyword>
<evidence type="ECO:0000256" key="4">
    <source>
        <dbReference type="ARBA" id="ARBA00022679"/>
    </source>
</evidence>
<keyword evidence="4" id="KW-0808">Transferase</keyword>
<comment type="similarity">
    <text evidence="1">Belongs to the protein kinase superfamily. CAMK Ser/Thr protein kinase family. CaMK subfamily.</text>
</comment>
<feature type="binding site" evidence="10">
    <location>
        <position position="662"/>
    </location>
    <ligand>
        <name>ATP</name>
        <dbReference type="ChEBI" id="CHEBI:30616"/>
    </ligand>
</feature>
<dbReference type="Gene3D" id="1.10.510.10">
    <property type="entry name" value="Transferase(Phosphotransferase) domain 1"/>
    <property type="match status" value="1"/>
</dbReference>
<evidence type="ECO:0000256" key="10">
    <source>
        <dbReference type="PROSITE-ProRule" id="PRU10141"/>
    </source>
</evidence>
<feature type="compositionally biased region" description="Basic and acidic residues" evidence="11">
    <location>
        <begin position="367"/>
        <end position="408"/>
    </location>
</feature>
<dbReference type="PROSITE" id="PS50011">
    <property type="entry name" value="PROTEIN_KINASE_DOM"/>
    <property type="match status" value="1"/>
</dbReference>
<gene>
    <name evidence="13" type="ORF">PPL_08748</name>
</gene>
<dbReference type="InterPro" id="IPR000719">
    <property type="entry name" value="Prot_kinase_dom"/>
</dbReference>
<dbReference type="GO" id="GO:0004674">
    <property type="term" value="F:protein serine/threonine kinase activity"/>
    <property type="evidence" value="ECO:0007669"/>
    <property type="project" value="UniProtKB-KW"/>
</dbReference>
<protein>
    <recommendedName>
        <fullName evidence="2">non-specific serine/threonine protein kinase</fullName>
        <ecNumber evidence="2">2.7.11.1</ecNumber>
    </recommendedName>
</protein>
<feature type="region of interest" description="Disordered" evidence="11">
    <location>
        <begin position="508"/>
        <end position="619"/>
    </location>
</feature>
<evidence type="ECO:0000256" key="9">
    <source>
        <dbReference type="ARBA" id="ARBA00048679"/>
    </source>
</evidence>
<dbReference type="PANTHER" id="PTHR24347">
    <property type="entry name" value="SERINE/THREONINE-PROTEIN KINASE"/>
    <property type="match status" value="1"/>
</dbReference>
<feature type="region of interest" description="Disordered" evidence="11">
    <location>
        <begin position="303"/>
        <end position="413"/>
    </location>
</feature>
<dbReference type="InParanoid" id="D3BJM0"/>
<name>D3BJM0_HETP5</name>
<dbReference type="AlphaFoldDB" id="D3BJM0"/>
<dbReference type="SMART" id="SM00220">
    <property type="entry name" value="S_TKc"/>
    <property type="match status" value="1"/>
</dbReference>
<comment type="caution">
    <text evidence="13">The sequence shown here is derived from an EMBL/GenBank/DDBJ whole genome shotgun (WGS) entry which is preliminary data.</text>
</comment>
<dbReference type="RefSeq" id="XP_020430227.1">
    <property type="nucleotide sequence ID" value="XM_020579552.1"/>
</dbReference>
<dbReference type="PROSITE" id="PS00107">
    <property type="entry name" value="PROTEIN_KINASE_ATP"/>
    <property type="match status" value="1"/>
</dbReference>
<evidence type="ECO:0000256" key="2">
    <source>
        <dbReference type="ARBA" id="ARBA00012513"/>
    </source>
</evidence>
<dbReference type="InterPro" id="IPR011009">
    <property type="entry name" value="Kinase-like_dom_sf"/>
</dbReference>
<evidence type="ECO:0000256" key="6">
    <source>
        <dbReference type="ARBA" id="ARBA00022777"/>
    </source>
</evidence>
<feature type="compositionally biased region" description="Low complexity" evidence="11">
    <location>
        <begin position="313"/>
        <end position="322"/>
    </location>
</feature>
<keyword evidence="5 10" id="KW-0547">Nucleotide-binding</keyword>
<dbReference type="OMA" id="PLETHME"/>
<evidence type="ECO:0000313" key="13">
    <source>
        <dbReference type="EMBL" id="EFA78100.1"/>
    </source>
</evidence>
<reference evidence="13 14" key="1">
    <citation type="journal article" date="2011" name="Genome Res.">
        <title>Phylogeny-wide analysis of social amoeba genomes highlights ancient origins for complex intercellular communication.</title>
        <authorList>
            <person name="Heidel A.J."/>
            <person name="Lawal H.M."/>
            <person name="Felder M."/>
            <person name="Schilde C."/>
            <person name="Helps N.R."/>
            <person name="Tunggal B."/>
            <person name="Rivero F."/>
            <person name="John U."/>
            <person name="Schleicher M."/>
            <person name="Eichinger L."/>
            <person name="Platzer M."/>
            <person name="Noegel A.A."/>
            <person name="Schaap P."/>
            <person name="Gloeckner G."/>
        </authorList>
    </citation>
    <scope>NUCLEOTIDE SEQUENCE [LARGE SCALE GENOMIC DNA]</scope>
    <source>
        <strain evidence="14">ATCC 26659 / Pp 5 / PN500</strain>
    </source>
</reference>